<reference evidence="3 4" key="1">
    <citation type="submission" date="2014-06" db="EMBL/GenBank/DDBJ databases">
        <title>The genome of the endonuclear symbiont Nucleicultrix amoebiphila.</title>
        <authorList>
            <person name="Schulz F."/>
            <person name="Horn M."/>
        </authorList>
    </citation>
    <scope>NUCLEOTIDE SEQUENCE [LARGE SCALE GENOMIC DNA]</scope>
    <source>
        <strain evidence="3 4">FS5</strain>
    </source>
</reference>
<keyword evidence="4" id="KW-1185">Reference proteome</keyword>
<protein>
    <recommendedName>
        <fullName evidence="2">Fido domain-containing protein</fullName>
    </recommendedName>
</protein>
<dbReference type="InterPro" id="IPR003812">
    <property type="entry name" value="Fido"/>
</dbReference>
<dbReference type="OrthoDB" id="9813719at2"/>
<dbReference type="SUPFAM" id="SSF140931">
    <property type="entry name" value="Fic-like"/>
    <property type="match status" value="1"/>
</dbReference>
<accession>A0A1W6N3D7</accession>
<dbReference type="PANTHER" id="PTHR13504">
    <property type="entry name" value="FIDO DOMAIN-CONTAINING PROTEIN DDB_G0283145"/>
    <property type="match status" value="1"/>
</dbReference>
<dbReference type="Pfam" id="PF02661">
    <property type="entry name" value="Fic"/>
    <property type="match status" value="1"/>
</dbReference>
<feature type="domain" description="Fido" evidence="2">
    <location>
        <begin position="55"/>
        <end position="193"/>
    </location>
</feature>
<dbReference type="NCBIfam" id="TIGR02613">
    <property type="entry name" value="mob_myst_B"/>
    <property type="match status" value="1"/>
</dbReference>
<dbReference type="EMBL" id="CP008743">
    <property type="protein sequence ID" value="ARN84286.1"/>
    <property type="molecule type" value="Genomic_DNA"/>
</dbReference>
<organism evidence="3 4">
    <name type="scientific">Candidatus Nucleicultrix amoebiphila FS5</name>
    <dbReference type="NCBI Taxonomy" id="1414854"/>
    <lineage>
        <taxon>Bacteria</taxon>
        <taxon>Pseudomonadati</taxon>
        <taxon>Pseudomonadota</taxon>
        <taxon>Alphaproteobacteria</taxon>
        <taxon>Holosporales</taxon>
        <taxon>Candidatus Nucleicultricaceae</taxon>
        <taxon>Candidatus Nucleicultrix</taxon>
    </lineage>
</organism>
<dbReference type="PROSITE" id="PS51459">
    <property type="entry name" value="FIDO"/>
    <property type="match status" value="1"/>
</dbReference>
<dbReference type="AlphaFoldDB" id="A0A1W6N3D7"/>
<evidence type="ECO:0000256" key="1">
    <source>
        <dbReference type="PIRSR" id="PIRSR640198-1"/>
    </source>
</evidence>
<dbReference type="Gene3D" id="1.10.3290.10">
    <property type="entry name" value="Fido-like domain"/>
    <property type="match status" value="1"/>
</dbReference>
<dbReference type="InterPro" id="IPR040198">
    <property type="entry name" value="Fido_containing"/>
</dbReference>
<dbReference type="RefSeq" id="WP_085783659.1">
    <property type="nucleotide sequence ID" value="NZ_CP008743.1"/>
</dbReference>
<name>A0A1W6N3D7_9PROT</name>
<dbReference type="InterPro" id="IPR036597">
    <property type="entry name" value="Fido-like_dom_sf"/>
</dbReference>
<feature type="active site" evidence="1">
    <location>
        <position position="129"/>
    </location>
</feature>
<dbReference type="STRING" id="1414854.GQ61_01865"/>
<gene>
    <name evidence="3" type="ORF">GQ61_01865</name>
</gene>
<evidence type="ECO:0000259" key="2">
    <source>
        <dbReference type="PROSITE" id="PS51459"/>
    </source>
</evidence>
<proteinExistence type="predicted"/>
<dbReference type="InterPro" id="IPR013436">
    <property type="entry name" value="Mobile_mystery_prot_B"/>
</dbReference>
<evidence type="ECO:0000313" key="4">
    <source>
        <dbReference type="Proteomes" id="UP000237351"/>
    </source>
</evidence>
<dbReference type="Proteomes" id="UP000237351">
    <property type="component" value="Chromosome"/>
</dbReference>
<evidence type="ECO:0000313" key="3">
    <source>
        <dbReference type="EMBL" id="ARN84286.1"/>
    </source>
</evidence>
<dbReference type="KEGG" id="naf:GQ61_01865"/>
<dbReference type="PANTHER" id="PTHR13504:SF39">
    <property type="entry name" value="CELL FILAMENTATION PROTEIN"/>
    <property type="match status" value="1"/>
</dbReference>
<sequence>MKFIYPEGATPFNQDDAAALIPKHITTQDQLNEWEQVNIIEGERWLFSRKRKNILTVEFLKNIHKRMFDKTWKWAGEFRKYNPNIGVPYLLIQEKLRHLCDDATYWVNNKVYSIDEIAARFHHRLVAIHAFPNGNGRHARLMADALLVQLGAARFSWGKETLVKPSQTRSQYIKALKQADKENYKALLNFVRS</sequence>